<dbReference type="InterPro" id="IPR012000">
    <property type="entry name" value="Thiamin_PyroP_enz_cen_dom"/>
</dbReference>
<proteinExistence type="inferred from homology"/>
<dbReference type="GO" id="GO:0009099">
    <property type="term" value="P:L-valine biosynthetic process"/>
    <property type="evidence" value="ECO:0007669"/>
    <property type="project" value="TreeGrafter"/>
</dbReference>
<evidence type="ECO:0000259" key="7">
    <source>
        <dbReference type="Pfam" id="PF00205"/>
    </source>
</evidence>
<dbReference type="SUPFAM" id="SSF52518">
    <property type="entry name" value="Thiamin diphosphate-binding fold (THDP-binding)"/>
    <property type="match status" value="2"/>
</dbReference>
<dbReference type="PANTHER" id="PTHR18968:SF13">
    <property type="entry name" value="ACETOLACTATE SYNTHASE CATALYTIC SUBUNIT, MITOCHONDRIAL"/>
    <property type="match status" value="1"/>
</dbReference>
<dbReference type="GO" id="GO:0009097">
    <property type="term" value="P:isoleucine biosynthetic process"/>
    <property type="evidence" value="ECO:0007669"/>
    <property type="project" value="TreeGrafter"/>
</dbReference>
<evidence type="ECO:0000259" key="8">
    <source>
        <dbReference type="Pfam" id="PF02775"/>
    </source>
</evidence>
<evidence type="ECO:0000313" key="13">
    <source>
        <dbReference type="Proteomes" id="UP001060771"/>
    </source>
</evidence>
<name>A0A830E2H6_9CREN</name>
<dbReference type="GO" id="GO:0018491">
    <property type="term" value="F:2-oxobutyrate synthase activity"/>
    <property type="evidence" value="ECO:0007669"/>
    <property type="project" value="UniProtKB-ARBA"/>
</dbReference>
<dbReference type="Pfam" id="PF00205">
    <property type="entry name" value="TPP_enzyme_M"/>
    <property type="match status" value="1"/>
</dbReference>
<reference evidence="11" key="1">
    <citation type="journal article" date="2014" name="Int. J. Syst. Evol. Microbiol.">
        <title>Complete genome sequence of Corynebacterium casei LMG S-19264T (=DSM 44701T), isolated from a smear-ripened cheese.</title>
        <authorList>
            <consortium name="US DOE Joint Genome Institute (JGI-PGF)"/>
            <person name="Walter F."/>
            <person name="Albersmeier A."/>
            <person name="Kalinowski J."/>
            <person name="Ruckert C."/>
        </authorList>
    </citation>
    <scope>NUCLEOTIDE SEQUENCE</scope>
    <source>
        <strain evidence="11">JCM 11219</strain>
    </source>
</reference>
<evidence type="ECO:0000256" key="2">
    <source>
        <dbReference type="ARBA" id="ARBA00011631"/>
    </source>
</evidence>
<gene>
    <name evidence="11" type="ORF">GCM10007112_10660</name>
    <name evidence="10" type="ORF">Vsou_15570</name>
</gene>
<dbReference type="AlphaFoldDB" id="A0A830E2H6"/>
<dbReference type="InterPro" id="IPR012001">
    <property type="entry name" value="Thiamin_PyroP_enz_TPP-bd_dom"/>
</dbReference>
<dbReference type="GO" id="GO:0030976">
    <property type="term" value="F:thiamine pyrophosphate binding"/>
    <property type="evidence" value="ECO:0007669"/>
    <property type="project" value="InterPro"/>
</dbReference>
<reference evidence="11" key="2">
    <citation type="submission" date="2020-09" db="EMBL/GenBank/DDBJ databases">
        <authorList>
            <person name="Sun Q."/>
            <person name="Ohkuma M."/>
        </authorList>
    </citation>
    <scope>NUCLEOTIDE SEQUENCE</scope>
    <source>
        <strain evidence="11">JCM 11219</strain>
    </source>
</reference>
<dbReference type="FunFam" id="3.40.50.970:FF:000007">
    <property type="entry name" value="Acetolactate synthase"/>
    <property type="match status" value="1"/>
</dbReference>
<dbReference type="GO" id="GO:0005948">
    <property type="term" value="C:acetolactate synthase complex"/>
    <property type="evidence" value="ECO:0007669"/>
    <property type="project" value="TreeGrafter"/>
</dbReference>
<dbReference type="GO" id="GO:0050660">
    <property type="term" value="F:flavin adenine dinucleotide binding"/>
    <property type="evidence" value="ECO:0007669"/>
    <property type="project" value="TreeGrafter"/>
</dbReference>
<dbReference type="InterPro" id="IPR011766">
    <property type="entry name" value="TPP_enzyme_TPP-bd"/>
</dbReference>
<dbReference type="Pfam" id="PF02776">
    <property type="entry name" value="TPP_enzyme_N"/>
    <property type="match status" value="1"/>
</dbReference>
<sequence>MGVVSGGEVIVRSLIEEGIDTIFGLPGTHVLGLYAALHDYSDRFRHVLGRFEPSMGFMADGYARASGRVGVVVVTAGPGATGLVTPLAQAAVEGAPIVALAGLTPIKAAGRGYYHEFRDVNAQLSIFKSFTKLAVRVEDPREIPRILARAFKTAKEGRPGPVYVELPRDIIESETEWVGYIKEEPTRTKPDLDLVDLAARELLNAERPVIYVGGGVIAANASDALIKVAEELGAPVVTSVMGKGAIPFNHPLHGGLAAGYFGDPPAVKLVEGADIVLAIGTRFSELGTGMWSLPIRGRLIHVNVDPHDIGRNYKADLAIVSDALEFLNALYDRIRGKGPGRDRGIKLISEAKASFGNQYLRELGYDESKINPSDLVNALAHVIDNDMHEGKAVVTCDAGGNQVAMFQLPVYRPRTYFNPAGFTSLGFAIPAAIGAKVARPDATVVATTGDAAFFMTGMEIATAAELGLRIAFVIFNDRAQGVLKLQQRLLYGGKVYASHTYPMDFCKFAESLNVDCVRVNDRRELETGLERCIYKSNGPCIADILVNPDAVPIPITRQLMTILGKRQ</sequence>
<organism evidence="11 12">
    <name type="scientific">Vulcanisaeta souniana JCM 11219</name>
    <dbReference type="NCBI Taxonomy" id="1293586"/>
    <lineage>
        <taxon>Archaea</taxon>
        <taxon>Thermoproteota</taxon>
        <taxon>Thermoprotei</taxon>
        <taxon>Thermoproteales</taxon>
        <taxon>Thermoproteaceae</taxon>
        <taxon>Vulcanisaeta</taxon>
    </lineage>
</organism>
<dbReference type="SUPFAM" id="SSF52467">
    <property type="entry name" value="DHS-like NAD/FAD-binding domain"/>
    <property type="match status" value="1"/>
</dbReference>
<dbReference type="InterPro" id="IPR029035">
    <property type="entry name" value="DHS-like_NAD/FAD-binding_dom"/>
</dbReference>
<evidence type="ECO:0000313" key="11">
    <source>
        <dbReference type="EMBL" id="GGI75726.1"/>
    </source>
</evidence>
<dbReference type="EMBL" id="BMNM01000003">
    <property type="protein sequence ID" value="GGI75726.1"/>
    <property type="molecule type" value="Genomic_DNA"/>
</dbReference>
<dbReference type="Gene3D" id="3.40.50.970">
    <property type="match status" value="2"/>
</dbReference>
<dbReference type="CDD" id="cd07035">
    <property type="entry name" value="TPP_PYR_POX_like"/>
    <property type="match status" value="1"/>
</dbReference>
<reference evidence="13" key="3">
    <citation type="submission" date="2022-09" db="EMBL/GenBank/DDBJ databases">
        <title>Complete genome sequence of Vulcanisaeta souniana.</title>
        <authorList>
            <person name="Kato S."/>
            <person name="Itoh T."/>
            <person name="Ohkuma M."/>
        </authorList>
    </citation>
    <scope>NUCLEOTIDE SEQUENCE [LARGE SCALE GENOMIC DNA]</scope>
    <source>
        <strain evidence="13">JCM 11219</strain>
    </source>
</reference>
<dbReference type="GeneID" id="76207106"/>
<keyword evidence="13" id="KW-1185">Reference proteome</keyword>
<dbReference type="PANTHER" id="PTHR18968">
    <property type="entry name" value="THIAMINE PYROPHOSPHATE ENZYMES"/>
    <property type="match status" value="1"/>
</dbReference>
<evidence type="ECO:0000313" key="10">
    <source>
        <dbReference type="EMBL" id="BDR92464.1"/>
    </source>
</evidence>
<evidence type="ECO:0000259" key="9">
    <source>
        <dbReference type="Pfam" id="PF02776"/>
    </source>
</evidence>
<dbReference type="GO" id="GO:0019164">
    <property type="term" value="F:pyruvate synthase activity"/>
    <property type="evidence" value="ECO:0007669"/>
    <property type="project" value="UniProtKB-ARBA"/>
</dbReference>
<accession>A0A830E2H6</accession>
<dbReference type="GO" id="GO:0003984">
    <property type="term" value="F:acetolactate synthase activity"/>
    <property type="evidence" value="ECO:0007669"/>
    <property type="project" value="TreeGrafter"/>
</dbReference>
<comment type="similarity">
    <text evidence="1 6">Belongs to the TPP enzyme family.</text>
</comment>
<dbReference type="EMBL" id="AP026830">
    <property type="protein sequence ID" value="BDR92464.1"/>
    <property type="molecule type" value="Genomic_DNA"/>
</dbReference>
<evidence type="ECO:0000256" key="4">
    <source>
        <dbReference type="ARBA" id="ARBA00023052"/>
    </source>
</evidence>
<evidence type="ECO:0000256" key="6">
    <source>
        <dbReference type="RuleBase" id="RU362132"/>
    </source>
</evidence>
<feature type="domain" description="Thiamine pyrophosphate enzyme central" evidence="7">
    <location>
        <begin position="196"/>
        <end position="330"/>
    </location>
</feature>
<evidence type="ECO:0000256" key="3">
    <source>
        <dbReference type="ARBA" id="ARBA00012691"/>
    </source>
</evidence>
<dbReference type="RefSeq" id="WP_188603007.1">
    <property type="nucleotide sequence ID" value="NZ_AP026830.1"/>
</dbReference>
<evidence type="ECO:0000256" key="5">
    <source>
        <dbReference type="ARBA" id="ARBA00048893"/>
    </source>
</evidence>
<keyword evidence="4 6" id="KW-0786">Thiamine pyrophosphate</keyword>
<dbReference type="GO" id="GO:0000287">
    <property type="term" value="F:magnesium ion binding"/>
    <property type="evidence" value="ECO:0007669"/>
    <property type="project" value="InterPro"/>
</dbReference>
<evidence type="ECO:0000313" key="12">
    <source>
        <dbReference type="Proteomes" id="UP000657075"/>
    </source>
</evidence>
<dbReference type="Gene3D" id="3.40.50.1220">
    <property type="entry name" value="TPP-binding domain"/>
    <property type="match status" value="1"/>
</dbReference>
<dbReference type="EC" id="1.2.7.11" evidence="3"/>
<dbReference type="InterPro" id="IPR045229">
    <property type="entry name" value="TPP_enz"/>
</dbReference>
<dbReference type="InterPro" id="IPR029061">
    <property type="entry name" value="THDP-binding"/>
</dbReference>
<comment type="subunit">
    <text evidence="2">Heterodimer composed of an alpha and a beta subunit.</text>
</comment>
<evidence type="ECO:0000256" key="1">
    <source>
        <dbReference type="ARBA" id="ARBA00007812"/>
    </source>
</evidence>
<reference evidence="10" key="4">
    <citation type="journal article" date="2023" name="Microbiol. Resour. Announc.">
        <title>Complete Genome Sequence of Vulcanisaeta souniana Strain IC-059, a Hyperthermophilic Archaeon Isolated from Hot Spring Water in Japan.</title>
        <authorList>
            <person name="Kato S."/>
            <person name="Itoh T."/>
            <person name="Wu L."/>
            <person name="Ma J."/>
            <person name="Ohkuma M."/>
        </authorList>
    </citation>
    <scope>NUCLEOTIDE SEQUENCE</scope>
    <source>
        <strain evidence="10">JCM 11219</strain>
    </source>
</reference>
<feature type="domain" description="Thiamine pyrophosphate enzyme N-terminal TPP-binding" evidence="9">
    <location>
        <begin position="5"/>
        <end position="117"/>
    </location>
</feature>
<feature type="domain" description="Thiamine pyrophosphate enzyme TPP-binding" evidence="8">
    <location>
        <begin position="397"/>
        <end position="543"/>
    </location>
</feature>
<dbReference type="Proteomes" id="UP001060771">
    <property type="component" value="Chromosome"/>
</dbReference>
<comment type="catalytic activity">
    <reaction evidence="5">
        <text>a 2-oxocarboxylate + 2 oxidized [2Fe-2S]-[ferredoxin] + CoA = an acyl-CoA + 2 reduced [2Fe-2S]-[ferredoxin] + CO2 + H(+)</text>
        <dbReference type="Rhea" id="RHEA:42316"/>
        <dbReference type="Rhea" id="RHEA-COMP:10000"/>
        <dbReference type="Rhea" id="RHEA-COMP:10001"/>
        <dbReference type="ChEBI" id="CHEBI:15378"/>
        <dbReference type="ChEBI" id="CHEBI:16526"/>
        <dbReference type="ChEBI" id="CHEBI:33737"/>
        <dbReference type="ChEBI" id="CHEBI:33738"/>
        <dbReference type="ChEBI" id="CHEBI:35179"/>
        <dbReference type="ChEBI" id="CHEBI:57287"/>
        <dbReference type="ChEBI" id="CHEBI:58342"/>
        <dbReference type="EC" id="1.2.7.11"/>
    </reaction>
</comment>
<dbReference type="Proteomes" id="UP000657075">
    <property type="component" value="Unassembled WGS sequence"/>
</dbReference>
<dbReference type="OrthoDB" id="6837at2157"/>
<dbReference type="Pfam" id="PF02775">
    <property type="entry name" value="TPP_enzyme_C"/>
    <property type="match status" value="1"/>
</dbReference>
<protein>
    <recommendedName>
        <fullName evidence="3">2-oxoacid oxidoreductase (ferredoxin)</fullName>
        <ecNumber evidence="3">1.2.7.11</ecNumber>
    </recommendedName>
</protein>